<accession>A0ABP8ZUU5</accession>
<organism evidence="2 3">
    <name type="scientific">Flavobacterium hankyongi</name>
    <dbReference type="NCBI Taxonomy" id="1176532"/>
    <lineage>
        <taxon>Bacteria</taxon>
        <taxon>Pseudomonadati</taxon>
        <taxon>Bacteroidota</taxon>
        <taxon>Flavobacteriia</taxon>
        <taxon>Flavobacteriales</taxon>
        <taxon>Flavobacteriaceae</taxon>
        <taxon>Flavobacterium</taxon>
    </lineage>
</organism>
<dbReference type="EMBL" id="BAABIP010000011">
    <property type="protein sequence ID" value="GAA4765372.1"/>
    <property type="molecule type" value="Genomic_DNA"/>
</dbReference>
<keyword evidence="1" id="KW-0175">Coiled coil</keyword>
<name>A0ABP8ZUU5_9FLAO</name>
<comment type="caution">
    <text evidence="2">The sequence shown here is derived from an EMBL/GenBank/DDBJ whole genome shotgun (WGS) entry which is preliminary data.</text>
</comment>
<proteinExistence type="predicted"/>
<reference evidence="3" key="1">
    <citation type="journal article" date="2019" name="Int. J. Syst. Evol. Microbiol.">
        <title>The Global Catalogue of Microorganisms (GCM) 10K type strain sequencing project: providing services to taxonomists for standard genome sequencing and annotation.</title>
        <authorList>
            <consortium name="The Broad Institute Genomics Platform"/>
            <consortium name="The Broad Institute Genome Sequencing Center for Infectious Disease"/>
            <person name="Wu L."/>
            <person name="Ma J."/>
        </authorList>
    </citation>
    <scope>NUCLEOTIDE SEQUENCE [LARGE SCALE GENOMIC DNA]</scope>
    <source>
        <strain evidence="3">JCM 18198</strain>
    </source>
</reference>
<dbReference type="RefSeq" id="WP_264543602.1">
    <property type="nucleotide sequence ID" value="NZ_BAABIP010000011.1"/>
</dbReference>
<sequence length="344" mass="39526">MKNFIIYVSILILTTTVKMFGQETFEGKAKAIASQIEKITKEEKALLKLQVEDINKELENGIINREQADEKKLKLAEKSASKIENRVAAEEMKLTALVKEKVEGRITYLDTTNPRRPSIRINFRNKDTTKVSEKRTTSQFVFAAGVNNLVTNKAVAHSDYRYWGSHFYEIGVSYNTRILKNDNLLHFKYGLSLQYNNLRPTDNRYFVENGKQTNLQTAAIKLDDSRLRNVNIVAPLYLEFDFSGNKNHNDKPFFQTHKSVRVGLGGFAGFNVKTKQIIKYEENGHDYTQKEKGSFNTNDFVYGVGAYFGYKETSLYVKYDLNPLFKNNVVDQNNISLGVRFDLN</sequence>
<feature type="coiled-coil region" evidence="1">
    <location>
        <begin position="51"/>
        <end position="100"/>
    </location>
</feature>
<evidence type="ECO:0008006" key="4">
    <source>
        <dbReference type="Google" id="ProtNLM"/>
    </source>
</evidence>
<evidence type="ECO:0000256" key="1">
    <source>
        <dbReference type="SAM" id="Coils"/>
    </source>
</evidence>
<evidence type="ECO:0000313" key="3">
    <source>
        <dbReference type="Proteomes" id="UP001500141"/>
    </source>
</evidence>
<gene>
    <name evidence="2" type="ORF">GCM10023230_13620</name>
</gene>
<dbReference type="Proteomes" id="UP001500141">
    <property type="component" value="Unassembled WGS sequence"/>
</dbReference>
<evidence type="ECO:0000313" key="2">
    <source>
        <dbReference type="EMBL" id="GAA4765372.1"/>
    </source>
</evidence>
<keyword evidence="3" id="KW-1185">Reference proteome</keyword>
<protein>
    <recommendedName>
        <fullName evidence="4">Outer membrane protein beta-barrel domain-containing protein</fullName>
    </recommendedName>
</protein>